<comment type="pathway">
    <text evidence="2 15">Porphyrin-containing compound metabolism; protoporphyrin-IX biosynthesis; protoporphyrinogen-IX from coproporphyrinogen-III (AdoMet route): step 1/1.</text>
</comment>
<dbReference type="GO" id="GO:0051989">
    <property type="term" value="F:coproporphyrinogen dehydrogenase activity"/>
    <property type="evidence" value="ECO:0007669"/>
    <property type="project" value="UniProtKB-EC"/>
</dbReference>
<dbReference type="Gene3D" id="1.10.10.920">
    <property type="match status" value="1"/>
</dbReference>
<dbReference type="SMART" id="SM00729">
    <property type="entry name" value="Elp3"/>
    <property type="match status" value="1"/>
</dbReference>
<evidence type="ECO:0000259" key="18">
    <source>
        <dbReference type="PROSITE" id="PS51918"/>
    </source>
</evidence>
<accession>A0A2I7N811</accession>
<protein>
    <recommendedName>
        <fullName evidence="15">Coproporphyrinogen-III oxidase</fullName>
        <ecNumber evidence="15">1.3.98.3</ecNumber>
    </recommendedName>
</protein>
<comment type="subcellular location">
    <subcellularLocation>
        <location evidence="1 15">Cytoplasm</location>
    </subcellularLocation>
</comment>
<gene>
    <name evidence="19" type="primary">hemN</name>
    <name evidence="19" type="ORF">CUN60_08670</name>
</gene>
<feature type="binding site" evidence="16">
    <location>
        <position position="336"/>
    </location>
    <ligand>
        <name>S-adenosyl-L-methionine</name>
        <dbReference type="ChEBI" id="CHEBI:59789"/>
        <label>1</label>
    </ligand>
</feature>
<evidence type="ECO:0000256" key="3">
    <source>
        <dbReference type="ARBA" id="ARBA00005493"/>
    </source>
</evidence>
<keyword evidence="9 15" id="KW-0560">Oxidoreductase</keyword>
<comment type="catalytic activity">
    <reaction evidence="14 15">
        <text>coproporphyrinogen III + 2 S-adenosyl-L-methionine = protoporphyrinogen IX + 2 5'-deoxyadenosine + 2 L-methionine + 2 CO2</text>
        <dbReference type="Rhea" id="RHEA:15425"/>
        <dbReference type="ChEBI" id="CHEBI:16526"/>
        <dbReference type="ChEBI" id="CHEBI:17319"/>
        <dbReference type="ChEBI" id="CHEBI:57307"/>
        <dbReference type="ChEBI" id="CHEBI:57309"/>
        <dbReference type="ChEBI" id="CHEBI:57844"/>
        <dbReference type="ChEBI" id="CHEBI:59789"/>
        <dbReference type="EC" id="1.3.98.3"/>
    </reaction>
</comment>
<evidence type="ECO:0000313" key="20">
    <source>
        <dbReference type="Proteomes" id="UP000236655"/>
    </source>
</evidence>
<evidence type="ECO:0000313" key="19">
    <source>
        <dbReference type="EMBL" id="AUR52365.1"/>
    </source>
</evidence>
<dbReference type="Proteomes" id="UP000236655">
    <property type="component" value="Chromosome"/>
</dbReference>
<feature type="binding site" evidence="16">
    <location>
        <begin position="72"/>
        <end position="74"/>
    </location>
    <ligand>
        <name>S-adenosyl-L-methionine</name>
        <dbReference type="ChEBI" id="CHEBI:59789"/>
        <label>2</label>
    </ligand>
</feature>
<keyword evidence="5 15" id="KW-0004">4Fe-4S</keyword>
<feature type="binding site" evidence="16">
    <location>
        <position position="118"/>
    </location>
    <ligand>
        <name>S-adenosyl-L-methionine</name>
        <dbReference type="ChEBI" id="CHEBI:59789"/>
        <label>1</label>
    </ligand>
</feature>
<comment type="cofactor">
    <cofactor evidence="15 17">
        <name>[4Fe-4S] cluster</name>
        <dbReference type="ChEBI" id="CHEBI:49883"/>
    </cofactor>
    <text evidence="15 17">Binds 1 [4Fe-4S] cluster. The cluster is coordinated with 3 cysteines and an exchangeable S-adenosyl-L-methionine.</text>
</comment>
<feature type="domain" description="Radical SAM core" evidence="18">
    <location>
        <begin position="51"/>
        <end position="290"/>
    </location>
</feature>
<dbReference type="GO" id="GO:0004109">
    <property type="term" value="F:coproporphyrinogen oxidase activity"/>
    <property type="evidence" value="ECO:0007669"/>
    <property type="project" value="InterPro"/>
</dbReference>
<feature type="binding site" evidence="17">
    <location>
        <position position="66"/>
    </location>
    <ligand>
        <name>[4Fe-4S] cluster</name>
        <dbReference type="ChEBI" id="CHEBI:49883"/>
        <note>4Fe-4S-S-AdoMet</note>
    </ligand>
</feature>
<dbReference type="PROSITE" id="PS51918">
    <property type="entry name" value="RADICAL_SAM"/>
    <property type="match status" value="1"/>
</dbReference>
<dbReference type="UniPathway" id="UPA00251">
    <property type="reaction ID" value="UER00323"/>
</dbReference>
<feature type="binding site" evidence="17">
    <location>
        <position position="73"/>
    </location>
    <ligand>
        <name>[4Fe-4S] cluster</name>
        <dbReference type="ChEBI" id="CHEBI:49883"/>
        <note>4Fe-4S-S-AdoMet</note>
    </ligand>
</feature>
<dbReference type="SFLD" id="SFLDS00029">
    <property type="entry name" value="Radical_SAM"/>
    <property type="match status" value="1"/>
</dbReference>
<evidence type="ECO:0000256" key="7">
    <source>
        <dbReference type="ARBA" id="ARBA00022691"/>
    </source>
</evidence>
<dbReference type="InterPro" id="IPR023404">
    <property type="entry name" value="rSAM_horseshoe"/>
</dbReference>
<dbReference type="PIRSF" id="PIRSF000167">
    <property type="entry name" value="HemN"/>
    <property type="match status" value="1"/>
</dbReference>
<dbReference type="Pfam" id="PF06969">
    <property type="entry name" value="HemN_C"/>
    <property type="match status" value="1"/>
</dbReference>
<feature type="binding site" evidence="16">
    <location>
        <position position="190"/>
    </location>
    <ligand>
        <name>S-adenosyl-L-methionine</name>
        <dbReference type="ChEBI" id="CHEBI:59789"/>
        <label>2</label>
    </ligand>
</feature>
<comment type="subunit">
    <text evidence="4">Monomer.</text>
</comment>
<keyword evidence="10 15" id="KW-0408">Iron</keyword>
<feature type="binding site" evidence="16">
    <location>
        <position position="250"/>
    </location>
    <ligand>
        <name>S-adenosyl-L-methionine</name>
        <dbReference type="ChEBI" id="CHEBI:59789"/>
        <label>2</label>
    </ligand>
</feature>
<dbReference type="InterPro" id="IPR010723">
    <property type="entry name" value="HemN_C"/>
</dbReference>
<name>A0A2I7N811_9NEIS</name>
<evidence type="ECO:0000256" key="6">
    <source>
        <dbReference type="ARBA" id="ARBA00022490"/>
    </source>
</evidence>
<feature type="binding site" evidence="16">
    <location>
        <position position="178"/>
    </location>
    <ligand>
        <name>S-adenosyl-L-methionine</name>
        <dbReference type="ChEBI" id="CHEBI:59789"/>
        <label>2</label>
    </ligand>
</feature>
<proteinExistence type="inferred from homology"/>
<dbReference type="InterPro" id="IPR004558">
    <property type="entry name" value="Coprogen_oxidase_HemN"/>
</dbReference>
<evidence type="ECO:0000256" key="12">
    <source>
        <dbReference type="ARBA" id="ARBA00023244"/>
    </source>
</evidence>
<dbReference type="RefSeq" id="WP_102951658.1">
    <property type="nucleotide sequence ID" value="NZ_CP024847.1"/>
</dbReference>
<evidence type="ECO:0000256" key="9">
    <source>
        <dbReference type="ARBA" id="ARBA00023002"/>
    </source>
</evidence>
<keyword evidence="20" id="KW-1185">Reference proteome</keyword>
<comment type="similarity">
    <text evidence="3 15">Belongs to the anaerobic coproporphyrinogen-III oxidase family.</text>
</comment>
<dbReference type="InterPro" id="IPR006638">
    <property type="entry name" value="Elp3/MiaA/NifB-like_rSAM"/>
</dbReference>
<evidence type="ECO:0000256" key="17">
    <source>
        <dbReference type="PIRSR" id="PIRSR000167-2"/>
    </source>
</evidence>
<keyword evidence="12 15" id="KW-0627">Porphyrin biosynthesis</keyword>
<dbReference type="OrthoDB" id="9808022at2"/>
<reference evidence="20" key="1">
    <citation type="submission" date="2017-11" db="EMBL/GenBank/DDBJ databases">
        <authorList>
            <person name="Chan K.G."/>
            <person name="Lee L.S."/>
        </authorList>
    </citation>
    <scope>NUCLEOTIDE SEQUENCE [LARGE SCALE GENOMIC DNA]</scope>
    <source>
        <strain evidence="20">DSM 100970</strain>
    </source>
</reference>
<dbReference type="InterPro" id="IPR058240">
    <property type="entry name" value="rSAM_sf"/>
</dbReference>
<dbReference type="GO" id="GO:0046872">
    <property type="term" value="F:metal ion binding"/>
    <property type="evidence" value="ECO:0007669"/>
    <property type="project" value="UniProtKB-KW"/>
</dbReference>
<keyword evidence="11 15" id="KW-0411">Iron-sulfur</keyword>
<feature type="binding site" evidence="16">
    <location>
        <position position="151"/>
    </location>
    <ligand>
        <name>S-adenosyl-L-methionine</name>
        <dbReference type="ChEBI" id="CHEBI:59789"/>
        <label>1</label>
    </ligand>
</feature>
<dbReference type="GO" id="GO:0005737">
    <property type="term" value="C:cytoplasm"/>
    <property type="evidence" value="ECO:0007669"/>
    <property type="project" value="UniProtKB-SubCell"/>
</dbReference>
<keyword evidence="7 15" id="KW-0949">S-adenosyl-L-methionine</keyword>
<dbReference type="GO" id="GO:0051539">
    <property type="term" value="F:4 iron, 4 sulfur cluster binding"/>
    <property type="evidence" value="ECO:0007669"/>
    <property type="project" value="UniProtKB-KW"/>
</dbReference>
<dbReference type="Pfam" id="PF04055">
    <property type="entry name" value="Radical_SAM"/>
    <property type="match status" value="1"/>
</dbReference>
<dbReference type="SUPFAM" id="SSF102114">
    <property type="entry name" value="Radical SAM enzymes"/>
    <property type="match status" value="1"/>
</dbReference>
<evidence type="ECO:0000256" key="11">
    <source>
        <dbReference type="ARBA" id="ARBA00023014"/>
    </source>
</evidence>
<feature type="binding site" evidence="17">
    <location>
        <position position="70"/>
    </location>
    <ligand>
        <name>[4Fe-4S] cluster</name>
        <dbReference type="ChEBI" id="CHEBI:49883"/>
        <note>4Fe-4S-S-AdoMet</note>
    </ligand>
</feature>
<evidence type="ECO:0000256" key="1">
    <source>
        <dbReference type="ARBA" id="ARBA00004496"/>
    </source>
</evidence>
<dbReference type="SFLD" id="SFLDG01065">
    <property type="entry name" value="anaerobic_coproporphyrinogen-I"/>
    <property type="match status" value="1"/>
</dbReference>
<dbReference type="EC" id="1.3.98.3" evidence="15"/>
<feature type="binding site" evidence="16">
    <location>
        <position position="60"/>
    </location>
    <ligand>
        <name>S-adenosyl-L-methionine</name>
        <dbReference type="ChEBI" id="CHEBI:59789"/>
        <label>1</label>
    </ligand>
</feature>
<dbReference type="CDD" id="cd01335">
    <property type="entry name" value="Radical_SAM"/>
    <property type="match status" value="1"/>
</dbReference>
<evidence type="ECO:0000256" key="15">
    <source>
        <dbReference type="PIRNR" id="PIRNR000167"/>
    </source>
</evidence>
<dbReference type="EMBL" id="CP024847">
    <property type="protein sequence ID" value="AUR52365.1"/>
    <property type="molecule type" value="Genomic_DNA"/>
</dbReference>
<feature type="binding site" evidence="16">
    <location>
        <position position="215"/>
    </location>
    <ligand>
        <name>S-adenosyl-L-methionine</name>
        <dbReference type="ChEBI" id="CHEBI:59789"/>
        <label>2</label>
    </ligand>
</feature>
<keyword evidence="6 15" id="KW-0963">Cytoplasm</keyword>
<dbReference type="PANTHER" id="PTHR13932:SF6">
    <property type="entry name" value="OXYGEN-INDEPENDENT COPROPORPHYRINOGEN III OXIDASE"/>
    <property type="match status" value="1"/>
</dbReference>
<dbReference type="NCBIfam" id="TIGR00538">
    <property type="entry name" value="hemN"/>
    <property type="match status" value="1"/>
</dbReference>
<evidence type="ECO:0000256" key="8">
    <source>
        <dbReference type="ARBA" id="ARBA00022723"/>
    </source>
</evidence>
<evidence type="ECO:0000256" key="16">
    <source>
        <dbReference type="PIRSR" id="PIRSR000167-1"/>
    </source>
</evidence>
<evidence type="ECO:0000256" key="5">
    <source>
        <dbReference type="ARBA" id="ARBA00022485"/>
    </source>
</evidence>
<dbReference type="Gene3D" id="3.80.30.20">
    <property type="entry name" value="tm_1862 like domain"/>
    <property type="match status" value="1"/>
</dbReference>
<sequence length="464" mass="53327">MNYNKIEFDRKLIENCQTNAPRYTSYPTADRFSFDFNRESQLEQLKKVFTADFNEAISLYIHIPFCNTLCLYCGCNKIITNNRNQITIYLEYLAKEFALYGQLLNGKRLPVIQLHFGGGSPSWLAINEVETIMQLVHQYFDLNNVSEIAMELDPRHVTDEFVDALYGMGFNRVSLGVQDLDYKVQKAVNRVQPLEDTLRVLNKANQLGFKSTSIDLIYGLPLQTVTGFAKTIDTVIKEVRPARIALFNYAHIPQLFMSQTRIKEEDLPSSEDKLTILQESVEKLAVAGYKFIGMDHFALPDDELAIALENGSLQRNFQGYSTFADTHMLSFGVSSIGFIGNSYYQNVKDLDSYYLTLDNGQLPILRGLLLDNDDIIRRYVIQQIMCQFSVEFANIESQFAVEFSDYFANEIPELQKISELGLIEIDSSKFTVTNKGRFLIRNVAMIFDKYLRQQRDQSRYSKVI</sequence>
<dbReference type="AlphaFoldDB" id="A0A2I7N811"/>
<dbReference type="InterPro" id="IPR034505">
    <property type="entry name" value="Coproporphyrinogen-III_oxidase"/>
</dbReference>
<dbReference type="PANTHER" id="PTHR13932">
    <property type="entry name" value="COPROPORPHYRINIGEN III OXIDASE"/>
    <property type="match status" value="1"/>
</dbReference>
<keyword evidence="8 15" id="KW-0479">Metal-binding</keyword>
<evidence type="ECO:0000256" key="13">
    <source>
        <dbReference type="ARBA" id="ARBA00024295"/>
    </source>
</evidence>
<evidence type="ECO:0000256" key="2">
    <source>
        <dbReference type="ARBA" id="ARBA00004785"/>
    </source>
</evidence>
<evidence type="ECO:0000256" key="10">
    <source>
        <dbReference type="ARBA" id="ARBA00023004"/>
    </source>
</evidence>
<dbReference type="FunFam" id="1.10.10.920:FF:000001">
    <property type="entry name" value="Coproporphyrinogen-III oxidase"/>
    <property type="match status" value="1"/>
</dbReference>
<dbReference type="KEGG" id="nba:CUN60_08670"/>
<dbReference type="InterPro" id="IPR007197">
    <property type="entry name" value="rSAM"/>
</dbReference>
<dbReference type="GO" id="GO:0006782">
    <property type="term" value="P:protoporphyrinogen IX biosynthetic process"/>
    <property type="evidence" value="ECO:0007669"/>
    <property type="project" value="UniProtKB-UniPathway"/>
</dbReference>
<evidence type="ECO:0000256" key="4">
    <source>
        <dbReference type="ARBA" id="ARBA00011245"/>
    </source>
</evidence>
<evidence type="ECO:0000256" key="14">
    <source>
        <dbReference type="ARBA" id="ARBA00048321"/>
    </source>
</evidence>
<comment type="function">
    <text evidence="13">Involved in the heme biosynthesis. Catalyzes the anaerobic oxidative decarboxylation of propionate groups of rings A and B of coproporphyrinogen III to yield the vinyl groups in protoporphyrinogen IX.</text>
</comment>
<organism evidence="19 20">
    <name type="scientific">Aquella oligotrophica</name>
    <dbReference type="NCBI Taxonomy" id="2067065"/>
    <lineage>
        <taxon>Bacteria</taxon>
        <taxon>Pseudomonadati</taxon>
        <taxon>Pseudomonadota</taxon>
        <taxon>Betaproteobacteria</taxon>
        <taxon>Neisseriales</taxon>
        <taxon>Neisseriaceae</taxon>
        <taxon>Aquella</taxon>
    </lineage>
</organism>